<evidence type="ECO:0000256" key="3">
    <source>
        <dbReference type="ARBA" id="ARBA00022777"/>
    </source>
</evidence>
<evidence type="ECO:0000256" key="4">
    <source>
        <dbReference type="ARBA" id="ARBA00022840"/>
    </source>
</evidence>
<evidence type="ECO:0000313" key="7">
    <source>
        <dbReference type="Proteomes" id="UP000282656"/>
    </source>
</evidence>
<keyword evidence="3 6" id="KW-0418">Kinase</keyword>
<dbReference type="SUPFAM" id="SSF56112">
    <property type="entry name" value="Protein kinase-like (PK-like)"/>
    <property type="match status" value="1"/>
</dbReference>
<keyword evidence="1" id="KW-0808">Transferase</keyword>
<gene>
    <name evidence="6" type="ORF">D7X96_22140</name>
</gene>
<dbReference type="EMBL" id="RAWM01000063">
    <property type="protein sequence ID" value="RKH66201.1"/>
    <property type="molecule type" value="Genomic_DNA"/>
</dbReference>
<dbReference type="InterPro" id="IPR011009">
    <property type="entry name" value="Kinase-like_dom_sf"/>
</dbReference>
<sequence length="911" mass="97297">MQTWLELLPAMSACPSEETILAFVEDRLPPEQRALAEAHFSRCDTCGALLASVTATWHAEGRLVEEAAPPPRLFAPGEQVGPYTVVSHAGSGSMGDVYRARDGRLGRDVALKVLPARFAQDPERLARFRQEARAAGALSHPHLLTLFDVGDQEGTPYLVTEWLEGTTLRTRLMRGPLPLAEVLRLGIQLAQGLAAAHARGVIHRDLKPANIFLCTEGGARILDFGLARLTERGEDAAVTRSGAVMGTAGYMAPEQIRGQSVDPRADVFSLGTVLHEAVSGQVPFGGDNPVERMSAALRDEPPVLPGELGAVLARCLAKAPGDRFQSAQDLAFALESIASRSGSQGPPAVHPRALPRPALFTLLAVALLCVAGGLLAFGRPWKVPASGPTYRPATFQRGPVLSARFSADGHTFLYGAAWEGGPVGLYSARTERPLSQPLGLNADVLAASSRGELAVLLAPRFFDPEHPTATLGLMPLAGGAPRALLDGVLEADWGRGEGPLAVVRRVGETFRLERPPGTVRFESQGWISHARVSPDGARIAFLFHEHPKDDRGGVWVLEKDGPPRELSGDWACIRGLAWAPDGSEVWFTAARTGADTALFAVDLRGATRLVDRGPGRMLLHDISKDGTVLVDHQVIRAGLVFGRAGEERDLTMTDASILSDLSHDGGMLLISEENQIEGPTYGAYLRTTHGAPPVRLGDGHPLALSPDGKQALVVRYGERMEFFLLPTGVGEPRRVSLAPVATVLSARWFPDGKRLLLRASQEGRPARLWVFEPGAGAPRPVTAEGTGFHTAISPDGAWLAAVDESGSLRLFSATGDAQRVVPGTFPRQWVVGWDASGAALYLRSVSLPVQIYRVDVKTGESVPHLTVPARGPPPGLISVMTLALSADGSAYAYSYFETLSRLYLVDGLGKD</sequence>
<keyword evidence="7" id="KW-1185">Reference proteome</keyword>
<organism evidence="6 7">
    <name type="scientific">Corallococcus interemptor</name>
    <dbReference type="NCBI Taxonomy" id="2316720"/>
    <lineage>
        <taxon>Bacteria</taxon>
        <taxon>Pseudomonadati</taxon>
        <taxon>Myxococcota</taxon>
        <taxon>Myxococcia</taxon>
        <taxon>Myxococcales</taxon>
        <taxon>Cystobacterineae</taxon>
        <taxon>Myxococcaceae</taxon>
        <taxon>Corallococcus</taxon>
    </lineage>
</organism>
<evidence type="ECO:0000259" key="5">
    <source>
        <dbReference type="PROSITE" id="PS50011"/>
    </source>
</evidence>
<reference evidence="7" key="1">
    <citation type="submission" date="2018-09" db="EMBL/GenBank/DDBJ databases">
        <authorList>
            <person name="Livingstone P.G."/>
            <person name="Whitworth D.E."/>
        </authorList>
    </citation>
    <scope>NUCLEOTIDE SEQUENCE [LARGE SCALE GENOMIC DNA]</scope>
    <source>
        <strain evidence="7">AB047A</strain>
    </source>
</reference>
<dbReference type="Gene3D" id="3.30.200.20">
    <property type="entry name" value="Phosphorylase Kinase, domain 1"/>
    <property type="match status" value="1"/>
</dbReference>
<dbReference type="GO" id="GO:0005524">
    <property type="term" value="F:ATP binding"/>
    <property type="evidence" value="ECO:0007669"/>
    <property type="project" value="UniProtKB-KW"/>
</dbReference>
<dbReference type="GO" id="GO:0004674">
    <property type="term" value="F:protein serine/threonine kinase activity"/>
    <property type="evidence" value="ECO:0007669"/>
    <property type="project" value="UniProtKB-KW"/>
</dbReference>
<dbReference type="PANTHER" id="PTHR43289:SF6">
    <property type="entry name" value="SERINE_THREONINE-PROTEIN KINASE NEKL-3"/>
    <property type="match status" value="1"/>
</dbReference>
<dbReference type="InterPro" id="IPR000719">
    <property type="entry name" value="Prot_kinase_dom"/>
</dbReference>
<dbReference type="InterPro" id="IPR011042">
    <property type="entry name" value="6-blade_b-propeller_TolB-like"/>
</dbReference>
<evidence type="ECO:0000256" key="1">
    <source>
        <dbReference type="ARBA" id="ARBA00022679"/>
    </source>
</evidence>
<evidence type="ECO:0000256" key="2">
    <source>
        <dbReference type="ARBA" id="ARBA00022741"/>
    </source>
</evidence>
<dbReference type="Proteomes" id="UP000282656">
    <property type="component" value="Unassembled WGS sequence"/>
</dbReference>
<comment type="caution">
    <text evidence="6">The sequence shown here is derived from an EMBL/GenBank/DDBJ whole genome shotgun (WGS) entry which is preliminary data.</text>
</comment>
<protein>
    <submittedName>
        <fullName evidence="6">Serine/threonine protein kinase</fullName>
    </submittedName>
</protein>
<dbReference type="PROSITE" id="PS50011">
    <property type="entry name" value="PROTEIN_KINASE_DOM"/>
    <property type="match status" value="1"/>
</dbReference>
<keyword evidence="4" id="KW-0067">ATP-binding</keyword>
<dbReference type="InterPro" id="IPR008271">
    <property type="entry name" value="Ser/Thr_kinase_AS"/>
</dbReference>
<dbReference type="Pfam" id="PF00069">
    <property type="entry name" value="Pkinase"/>
    <property type="match status" value="1"/>
</dbReference>
<dbReference type="Gene3D" id="1.10.510.10">
    <property type="entry name" value="Transferase(Phosphotransferase) domain 1"/>
    <property type="match status" value="1"/>
</dbReference>
<dbReference type="SMART" id="SM00220">
    <property type="entry name" value="S_TKc"/>
    <property type="match status" value="1"/>
</dbReference>
<dbReference type="PROSITE" id="PS00108">
    <property type="entry name" value="PROTEIN_KINASE_ST"/>
    <property type="match status" value="1"/>
</dbReference>
<evidence type="ECO:0000313" key="6">
    <source>
        <dbReference type="EMBL" id="RKH66201.1"/>
    </source>
</evidence>
<dbReference type="PANTHER" id="PTHR43289">
    <property type="entry name" value="MITOGEN-ACTIVATED PROTEIN KINASE KINASE KINASE 20-RELATED"/>
    <property type="match status" value="1"/>
</dbReference>
<dbReference type="CDD" id="cd14014">
    <property type="entry name" value="STKc_PknB_like"/>
    <property type="match status" value="1"/>
</dbReference>
<name>A0A3A8QEX1_9BACT</name>
<feature type="domain" description="Protein kinase" evidence="5">
    <location>
        <begin position="83"/>
        <end position="337"/>
    </location>
</feature>
<dbReference type="Gene3D" id="2.120.10.30">
    <property type="entry name" value="TolB, C-terminal domain"/>
    <property type="match status" value="2"/>
</dbReference>
<dbReference type="AlphaFoldDB" id="A0A3A8QEX1"/>
<accession>A0A3A8QEX1</accession>
<keyword evidence="6" id="KW-0723">Serine/threonine-protein kinase</keyword>
<dbReference type="SUPFAM" id="SSF82171">
    <property type="entry name" value="DPP6 N-terminal domain-like"/>
    <property type="match status" value="2"/>
</dbReference>
<proteinExistence type="predicted"/>
<keyword evidence="2" id="KW-0547">Nucleotide-binding</keyword>